<keyword evidence="2" id="KW-0964">Secreted</keyword>
<dbReference type="PANTHER" id="PTHR38340">
    <property type="entry name" value="S-LAYER PROTEIN"/>
    <property type="match status" value="1"/>
</dbReference>
<dbReference type="Gene3D" id="2.60.40.10">
    <property type="entry name" value="Immunoglobulins"/>
    <property type="match status" value="6"/>
</dbReference>
<dbReference type="SUPFAM" id="SSF55486">
    <property type="entry name" value="Metalloproteases ('zincins'), catalytic domain"/>
    <property type="match status" value="1"/>
</dbReference>
<sequence length="1603" mass="173239">MKTLLVKTPTQTSAIAISQSRTVKMLVDADAQYQLIDKQNRPIQKPKTKRVGDDLWVFDEVGEAVELVLEKYYNVHPVAYPANDLEYLADMSNPFSPTDIKLAVPTVSEMADVVSTPWYATAGTKLAMIGGAAALVVGIAKSDDGHLPNADLAPISPKPLTTAVTIHDVGTITQKILDEDIVLSGTFEVSNPNAAVQIALTINGVAHQATIQGTTWALTLDGQTLAYAQGTHTITVAITATTTDQTTTATAQTAYLVDTHVDKPAISFDLIAQDDIINLAESQDPTTLIMGSVQNVNDGEILTLTIGKAVATTKIVDGKFSAFVDTVALINHKTIHATITSHDEHDNTATATFSKSVSVQTKIATPTIALDDIAGDNIINKSESKQDTITISGKVTDVPVGQNVLVACSCSTCASTDWKEIYAKVQANGEFSVNFPTIDLVRAGNNTIKTTVTVVDNAKNTATASTEKTYSVDMDAPTPTIQIDNITDDNIINQNDITQNSAVLSVVVNDLGADEMVISVVLMVNGIPYTAIKTGNLNTYTANVSMADLVKETQVIAQVTVQDRAGNVATVSHQKSYDVNLTTPQVAIKLDPIANDGIIDETERTGDSNGNIIITGRAVGDYNGQDDVVISIGNSTYPTKLNAQGIFLVAVPADILAKDSTKSLTATLNIKNRVGNTATVSDTVSYTVQSKELAITLDPITTDNLINESEVAGEVVITGKVTGVDRLPGQPVTLSIGGQKFETTTNADGVFKLPILASVLKDVPTYTIWATTTGQNNAKARADLTYKVSANVAAKIDITNIDDDFGLNVAQEESIVRIGGQFEFTGHFGMGMNHLAVRHVSVKIGDKTYYSGLKEGRFYFDVPFDELQHLNGQVLDYEFVYDPRFYQLTDFDMGRFMVGEQITTTITKQFTKPSDVVKSVNIDSPYLSKNADGDYRVAISGEPMSMISGVVSGNIKPNDVVSIDVAGVKYTAVVGMDKGFKTMVKTSDLDKDDDNLVVASLTTQDLAGNAITVQDTERFINTKRALKNFTIKKPPITEPASTDHTDPNFEMPYFVRYLSTNGMNSKAFGIDVGGYDNSEKPVIKYHFATPEDFEKLKSKNGGVQGENFAKVNTLKAYNEHMKAIVRKAYGEYAKYANVEFMEVDDAFEANTNLFSADLAGNYANSSAFAYHSGNIWWSNRYTDVQSEHNPFNYYIALHEIGHTLNMRHTHDNFKGDYLPEDGLEFSVMSYNVSMNHNMHINLGGLRMYDLAHIHRQFGVNRNARSGDDVYTFKNYNTVLSDGDRYIWDGDGVDTFDASKETQGVNVNLTPGSWIYVGDKLHRNFAIAGKKSFTIADYFGLGANDTIVYGLKKTDKTKEFNNYTQGQAFIGYGTQIENLIGSDYADKLTGNDANNHIFGGAGNDTIDGGRGNDVLDGGRGNDKLIGGVGDDTYIIDSTDDSIIERAGEGVDSVFSRVDFNLNGQELENLTLIGMSAKTATGNELDNVLTANNMGNALIGNAGNDTLVGGLGADILTGGHGDDIFVFAKLLNGTIDTISDFEMGDKIKLDKAVFDVDASTLTERIIYNKNTKILSYDADGEGGADAIDFAKVIGVFEVKPDNFIL</sequence>
<comment type="subcellular location">
    <subcellularLocation>
        <location evidence="1">Secreted</location>
    </subcellularLocation>
</comment>
<dbReference type="InterPro" id="IPR024079">
    <property type="entry name" value="MetalloPept_cat_dom_sf"/>
</dbReference>
<dbReference type="Pfam" id="PF00353">
    <property type="entry name" value="HemolysinCabind"/>
    <property type="match status" value="2"/>
</dbReference>
<dbReference type="InterPro" id="IPR008969">
    <property type="entry name" value="CarboxyPept-like_regulatory"/>
</dbReference>
<dbReference type="GO" id="GO:0005576">
    <property type="term" value="C:extracellular region"/>
    <property type="evidence" value="ECO:0007669"/>
    <property type="project" value="UniProtKB-SubCell"/>
</dbReference>
<evidence type="ECO:0008006" key="6">
    <source>
        <dbReference type="Google" id="ProtNLM"/>
    </source>
</evidence>
<dbReference type="Proteomes" id="UP000092671">
    <property type="component" value="Unassembled WGS sequence"/>
</dbReference>
<evidence type="ECO:0000313" key="5">
    <source>
        <dbReference type="Proteomes" id="UP000092671"/>
    </source>
</evidence>
<dbReference type="GO" id="GO:0005509">
    <property type="term" value="F:calcium ion binding"/>
    <property type="evidence" value="ECO:0007669"/>
    <property type="project" value="InterPro"/>
</dbReference>
<dbReference type="RefSeq" id="WP_066887369.1">
    <property type="nucleotide sequence ID" value="NZ_LZDM01000023.1"/>
</dbReference>
<accession>A0A1B8PM08</accession>
<dbReference type="PROSITE" id="PS00330">
    <property type="entry name" value="HEMOLYSIN_CALCIUM"/>
    <property type="match status" value="3"/>
</dbReference>
<proteinExistence type="predicted"/>
<dbReference type="EMBL" id="LZDN01000001">
    <property type="protein sequence ID" value="OBX52181.1"/>
    <property type="molecule type" value="Genomic_DNA"/>
</dbReference>
<dbReference type="GO" id="GO:0008237">
    <property type="term" value="F:metallopeptidase activity"/>
    <property type="evidence" value="ECO:0007669"/>
    <property type="project" value="InterPro"/>
</dbReference>
<keyword evidence="3" id="KW-0106">Calcium</keyword>
<dbReference type="OrthoDB" id="733404at2"/>
<dbReference type="InterPro" id="IPR011049">
    <property type="entry name" value="Serralysin-like_metalloprot_C"/>
</dbReference>
<protein>
    <recommendedName>
        <fullName evidence="6">Peptidase metallopeptidase domain-containing protein</fullName>
    </recommendedName>
</protein>
<organism evidence="4 5">
    <name type="scientific">Moraxella nonliquefaciens</name>
    <dbReference type="NCBI Taxonomy" id="478"/>
    <lineage>
        <taxon>Bacteria</taxon>
        <taxon>Pseudomonadati</taxon>
        <taxon>Pseudomonadota</taxon>
        <taxon>Gammaproteobacteria</taxon>
        <taxon>Moraxellales</taxon>
        <taxon>Moraxellaceae</taxon>
        <taxon>Moraxella</taxon>
    </lineage>
</organism>
<reference evidence="4 5" key="1">
    <citation type="submission" date="2016-06" db="EMBL/GenBank/DDBJ databases">
        <title>Draft genome of Moraxella nonliquefaciens CCUG 60284.</title>
        <authorList>
            <person name="Salva-Serra F."/>
            <person name="Engstrom-Jakobsson H."/>
            <person name="Thorell K."/>
            <person name="Gonzales-Siles L."/>
            <person name="Karlsson R."/>
            <person name="Boulund F."/>
            <person name="Engstrand L."/>
            <person name="Kristiansson E."/>
            <person name="Moore E."/>
        </authorList>
    </citation>
    <scope>NUCLEOTIDE SEQUENCE [LARGE SCALE GENOMIC DNA]</scope>
    <source>
        <strain evidence="4 5">CCUG 60284</strain>
    </source>
</reference>
<gene>
    <name evidence="4" type="ORF">A9Z60_00360</name>
</gene>
<dbReference type="Gene3D" id="3.40.390.10">
    <property type="entry name" value="Collagenase (Catalytic Domain)"/>
    <property type="match status" value="1"/>
</dbReference>
<dbReference type="InterPro" id="IPR001343">
    <property type="entry name" value="Hemolysn_Ca-bd"/>
</dbReference>
<dbReference type="PRINTS" id="PR00313">
    <property type="entry name" value="CABNDNGRPT"/>
</dbReference>
<evidence type="ECO:0000256" key="3">
    <source>
        <dbReference type="ARBA" id="ARBA00022837"/>
    </source>
</evidence>
<name>A0A1B8PM08_MORNO</name>
<dbReference type="SUPFAM" id="SSF49464">
    <property type="entry name" value="Carboxypeptidase regulatory domain-like"/>
    <property type="match status" value="1"/>
</dbReference>
<evidence type="ECO:0000256" key="1">
    <source>
        <dbReference type="ARBA" id="ARBA00004613"/>
    </source>
</evidence>
<dbReference type="InterPro" id="IPR018511">
    <property type="entry name" value="Hemolysin-typ_Ca-bd_CS"/>
</dbReference>
<comment type="caution">
    <text evidence="4">The sequence shown here is derived from an EMBL/GenBank/DDBJ whole genome shotgun (WGS) entry which is preliminary data.</text>
</comment>
<dbReference type="SUPFAM" id="SSF51120">
    <property type="entry name" value="beta-Roll"/>
    <property type="match status" value="2"/>
</dbReference>
<dbReference type="InterPro" id="IPR049826">
    <property type="entry name" value="Ig-like_ice"/>
</dbReference>
<evidence type="ECO:0000313" key="4">
    <source>
        <dbReference type="EMBL" id="OBX52181.1"/>
    </source>
</evidence>
<dbReference type="Gene3D" id="2.150.10.10">
    <property type="entry name" value="Serralysin-like metalloprotease, C-terminal"/>
    <property type="match status" value="1"/>
</dbReference>
<evidence type="ECO:0000256" key="2">
    <source>
        <dbReference type="ARBA" id="ARBA00022525"/>
    </source>
</evidence>
<dbReference type="InterPro" id="IPR013783">
    <property type="entry name" value="Ig-like_fold"/>
</dbReference>
<dbReference type="PANTHER" id="PTHR38340:SF1">
    <property type="entry name" value="S-LAYER PROTEIN"/>
    <property type="match status" value="1"/>
</dbReference>
<dbReference type="InterPro" id="IPR050557">
    <property type="entry name" value="RTX_toxin/Mannuronan_C5-epim"/>
</dbReference>
<dbReference type="NCBIfam" id="NF033510">
    <property type="entry name" value="Ca_tandemer"/>
    <property type="match status" value="4"/>
</dbReference>
<dbReference type="NCBIfam" id="NF012196">
    <property type="entry name" value="Ig_like_ice"/>
    <property type="match status" value="5"/>
</dbReference>